<dbReference type="AlphaFoldDB" id="L1I8I7"/>
<dbReference type="Pfam" id="PF04893">
    <property type="entry name" value="Yip1"/>
    <property type="match status" value="1"/>
</dbReference>
<comment type="subcellular location">
    <subcellularLocation>
        <location evidence="6">Golgi apparatus membrane</location>
        <topology evidence="6">Multi-pass membrane protein</topology>
    </subcellularLocation>
    <subcellularLocation>
        <location evidence="1">Membrane</location>
        <topology evidence="1">Multi-pass membrane protein</topology>
    </subcellularLocation>
</comment>
<dbReference type="EMBL" id="JH993204">
    <property type="protein sequence ID" value="EKX32209.1"/>
    <property type="molecule type" value="Genomic_DNA"/>
</dbReference>
<accession>L1I8I7</accession>
<dbReference type="PaxDb" id="55529-EKX32209"/>
<evidence type="ECO:0000313" key="8">
    <source>
        <dbReference type="EMBL" id="EKX32209.1"/>
    </source>
</evidence>
<evidence type="ECO:0000256" key="4">
    <source>
        <dbReference type="ARBA" id="ARBA00022989"/>
    </source>
</evidence>
<dbReference type="OrthoDB" id="411251at2759"/>
<dbReference type="STRING" id="905079.L1I8I7"/>
<organism evidence="8">
    <name type="scientific">Guillardia theta (strain CCMP2712)</name>
    <name type="common">Cryptophyte</name>
    <dbReference type="NCBI Taxonomy" id="905079"/>
    <lineage>
        <taxon>Eukaryota</taxon>
        <taxon>Cryptophyceae</taxon>
        <taxon>Pyrenomonadales</taxon>
        <taxon>Geminigeraceae</taxon>
        <taxon>Guillardia</taxon>
    </lineage>
</organism>
<dbReference type="GO" id="GO:0006888">
    <property type="term" value="P:endoplasmic reticulum to Golgi vesicle-mediated transport"/>
    <property type="evidence" value="ECO:0007669"/>
    <property type="project" value="InterPro"/>
</dbReference>
<dbReference type="PANTHER" id="PTHR21236">
    <property type="entry name" value="GOLGI MEMBRANE PROTEIN YIP1"/>
    <property type="match status" value="1"/>
</dbReference>
<evidence type="ECO:0000256" key="6">
    <source>
        <dbReference type="RuleBase" id="RU361264"/>
    </source>
</evidence>
<dbReference type="KEGG" id="gtt:GUITHDRAFT_121598"/>
<sequence length="199" mass="21667">MQVPLEETTLDEPVMETLKRELRTIGDKMWKVALPGSDSKKELKNWDLWGPLFLCLILAITLSSGSSHAHGMGDEDESAPVFASVFVIVWCGAAVVTVNAVLLGGTVSFFQSICVLGYCVFPLVISALICMTVGWMKCKKTACVLVRFGMTAIGLIWASRASVGFLNEVVSPKRAALAAYPVYLFYTAIAWIILIRSSP</sequence>
<evidence type="ECO:0000256" key="5">
    <source>
        <dbReference type="ARBA" id="ARBA00023136"/>
    </source>
</evidence>
<comment type="similarity">
    <text evidence="2 6">Belongs to the YIP1 family.</text>
</comment>
<dbReference type="InterPro" id="IPR045231">
    <property type="entry name" value="Yip1/4-like"/>
</dbReference>
<evidence type="ECO:0000256" key="2">
    <source>
        <dbReference type="ARBA" id="ARBA00010596"/>
    </source>
</evidence>
<dbReference type="InterPro" id="IPR006977">
    <property type="entry name" value="Yip1_dom"/>
</dbReference>
<feature type="transmembrane region" description="Helical" evidence="6">
    <location>
        <begin position="175"/>
        <end position="195"/>
    </location>
</feature>
<protein>
    <recommendedName>
        <fullName evidence="6">Protein YIPF</fullName>
    </recommendedName>
</protein>
<evidence type="ECO:0000313" key="10">
    <source>
        <dbReference type="Proteomes" id="UP000011087"/>
    </source>
</evidence>
<reference evidence="10" key="2">
    <citation type="submission" date="2012-11" db="EMBL/GenBank/DDBJ databases">
        <authorList>
            <person name="Kuo A."/>
            <person name="Curtis B.A."/>
            <person name="Tanifuji G."/>
            <person name="Burki F."/>
            <person name="Gruber A."/>
            <person name="Irimia M."/>
            <person name="Maruyama S."/>
            <person name="Arias M.C."/>
            <person name="Ball S.G."/>
            <person name="Gile G.H."/>
            <person name="Hirakawa Y."/>
            <person name="Hopkins J.F."/>
            <person name="Rensing S.A."/>
            <person name="Schmutz J."/>
            <person name="Symeonidi A."/>
            <person name="Elias M."/>
            <person name="Eveleigh R.J."/>
            <person name="Herman E.K."/>
            <person name="Klute M.J."/>
            <person name="Nakayama T."/>
            <person name="Obornik M."/>
            <person name="Reyes-Prieto A."/>
            <person name="Armbrust E.V."/>
            <person name="Aves S.J."/>
            <person name="Beiko R.G."/>
            <person name="Coutinho P."/>
            <person name="Dacks J.B."/>
            <person name="Durnford D.G."/>
            <person name="Fast N.M."/>
            <person name="Green B.R."/>
            <person name="Grisdale C."/>
            <person name="Hempe F."/>
            <person name="Henrissat B."/>
            <person name="Hoppner M.P."/>
            <person name="Ishida K.-I."/>
            <person name="Kim E."/>
            <person name="Koreny L."/>
            <person name="Kroth P.G."/>
            <person name="Liu Y."/>
            <person name="Malik S.-B."/>
            <person name="Maier U.G."/>
            <person name="McRose D."/>
            <person name="Mock T."/>
            <person name="Neilson J.A."/>
            <person name="Onodera N.T."/>
            <person name="Poole A.M."/>
            <person name="Pritham E.J."/>
            <person name="Richards T.A."/>
            <person name="Rocap G."/>
            <person name="Roy S.W."/>
            <person name="Sarai C."/>
            <person name="Schaack S."/>
            <person name="Shirato S."/>
            <person name="Slamovits C.H."/>
            <person name="Spencer D.F."/>
            <person name="Suzuki S."/>
            <person name="Worden A.Z."/>
            <person name="Zauner S."/>
            <person name="Barry K."/>
            <person name="Bell C."/>
            <person name="Bharti A.K."/>
            <person name="Crow J.A."/>
            <person name="Grimwood J."/>
            <person name="Kramer R."/>
            <person name="Lindquist E."/>
            <person name="Lucas S."/>
            <person name="Salamov A."/>
            <person name="McFadden G.I."/>
            <person name="Lane C.E."/>
            <person name="Keeling P.J."/>
            <person name="Gray M.W."/>
            <person name="Grigoriev I.V."/>
            <person name="Archibald J.M."/>
        </authorList>
    </citation>
    <scope>NUCLEOTIDE SEQUENCE</scope>
    <source>
        <strain evidence="10">CCMP2712</strain>
    </source>
</reference>
<dbReference type="PANTHER" id="PTHR21236:SF1">
    <property type="entry name" value="PROTEIN YIPF6"/>
    <property type="match status" value="1"/>
</dbReference>
<dbReference type="OMA" id="VMAMFGW"/>
<dbReference type="eggNOG" id="KOG2946">
    <property type="taxonomic scope" value="Eukaryota"/>
</dbReference>
<dbReference type="GeneID" id="17288957"/>
<keyword evidence="10" id="KW-1185">Reference proteome</keyword>
<reference evidence="8 10" key="1">
    <citation type="journal article" date="2012" name="Nature">
        <title>Algal genomes reveal evolutionary mosaicism and the fate of nucleomorphs.</title>
        <authorList>
            <consortium name="DOE Joint Genome Institute"/>
            <person name="Curtis B.A."/>
            <person name="Tanifuji G."/>
            <person name="Burki F."/>
            <person name="Gruber A."/>
            <person name="Irimia M."/>
            <person name="Maruyama S."/>
            <person name="Arias M.C."/>
            <person name="Ball S.G."/>
            <person name="Gile G.H."/>
            <person name="Hirakawa Y."/>
            <person name="Hopkins J.F."/>
            <person name="Kuo A."/>
            <person name="Rensing S.A."/>
            <person name="Schmutz J."/>
            <person name="Symeonidi A."/>
            <person name="Elias M."/>
            <person name="Eveleigh R.J."/>
            <person name="Herman E.K."/>
            <person name="Klute M.J."/>
            <person name="Nakayama T."/>
            <person name="Obornik M."/>
            <person name="Reyes-Prieto A."/>
            <person name="Armbrust E.V."/>
            <person name="Aves S.J."/>
            <person name="Beiko R.G."/>
            <person name="Coutinho P."/>
            <person name="Dacks J.B."/>
            <person name="Durnford D.G."/>
            <person name="Fast N.M."/>
            <person name="Green B.R."/>
            <person name="Grisdale C.J."/>
            <person name="Hempel F."/>
            <person name="Henrissat B."/>
            <person name="Hoppner M.P."/>
            <person name="Ishida K."/>
            <person name="Kim E."/>
            <person name="Koreny L."/>
            <person name="Kroth P.G."/>
            <person name="Liu Y."/>
            <person name="Malik S.B."/>
            <person name="Maier U.G."/>
            <person name="McRose D."/>
            <person name="Mock T."/>
            <person name="Neilson J.A."/>
            <person name="Onodera N.T."/>
            <person name="Poole A.M."/>
            <person name="Pritham E.J."/>
            <person name="Richards T.A."/>
            <person name="Rocap G."/>
            <person name="Roy S.W."/>
            <person name="Sarai C."/>
            <person name="Schaack S."/>
            <person name="Shirato S."/>
            <person name="Slamovits C.H."/>
            <person name="Spencer D.F."/>
            <person name="Suzuki S."/>
            <person name="Worden A.Z."/>
            <person name="Zauner S."/>
            <person name="Barry K."/>
            <person name="Bell C."/>
            <person name="Bharti A.K."/>
            <person name="Crow J.A."/>
            <person name="Grimwood J."/>
            <person name="Kramer R."/>
            <person name="Lindquist E."/>
            <person name="Lucas S."/>
            <person name="Salamov A."/>
            <person name="McFadden G.I."/>
            <person name="Lane C.E."/>
            <person name="Keeling P.J."/>
            <person name="Gray M.W."/>
            <person name="Grigoriev I.V."/>
            <person name="Archibald J.M."/>
        </authorList>
    </citation>
    <scope>NUCLEOTIDE SEQUENCE</scope>
    <source>
        <strain evidence="8 10">CCMP2712</strain>
    </source>
</reference>
<proteinExistence type="inferred from homology"/>
<reference evidence="9" key="3">
    <citation type="submission" date="2015-06" db="UniProtKB">
        <authorList>
            <consortium name="EnsemblProtists"/>
        </authorList>
    </citation>
    <scope>IDENTIFICATION</scope>
</reference>
<feature type="transmembrane region" description="Helical" evidence="6">
    <location>
        <begin position="109"/>
        <end position="132"/>
    </location>
</feature>
<evidence type="ECO:0000256" key="3">
    <source>
        <dbReference type="ARBA" id="ARBA00022692"/>
    </source>
</evidence>
<dbReference type="Proteomes" id="UP000011087">
    <property type="component" value="Unassembled WGS sequence"/>
</dbReference>
<keyword evidence="3 6" id="KW-0812">Transmembrane</keyword>
<feature type="domain" description="Yip1" evidence="7">
    <location>
        <begin position="44"/>
        <end position="192"/>
    </location>
</feature>
<feature type="transmembrane region" description="Helical" evidence="6">
    <location>
        <begin position="48"/>
        <end position="69"/>
    </location>
</feature>
<feature type="transmembrane region" description="Helical" evidence="6">
    <location>
        <begin position="81"/>
        <end position="103"/>
    </location>
</feature>
<feature type="transmembrane region" description="Helical" evidence="6">
    <location>
        <begin position="144"/>
        <end position="163"/>
    </location>
</feature>
<dbReference type="GO" id="GO:0000139">
    <property type="term" value="C:Golgi membrane"/>
    <property type="evidence" value="ECO:0007669"/>
    <property type="project" value="UniProtKB-SubCell"/>
</dbReference>
<dbReference type="GO" id="GO:0005802">
    <property type="term" value="C:trans-Golgi network"/>
    <property type="evidence" value="ECO:0007669"/>
    <property type="project" value="TreeGrafter"/>
</dbReference>
<gene>
    <name evidence="8" type="ORF">GUITHDRAFT_121598</name>
</gene>
<dbReference type="EnsemblProtists" id="EKX32209">
    <property type="protein sequence ID" value="EKX32209"/>
    <property type="gene ID" value="GUITHDRAFT_121598"/>
</dbReference>
<dbReference type="HOGENOM" id="CLU_059592_3_0_1"/>
<name>L1I8I7_GUITC</name>
<evidence type="ECO:0000256" key="1">
    <source>
        <dbReference type="ARBA" id="ARBA00004141"/>
    </source>
</evidence>
<evidence type="ECO:0000259" key="7">
    <source>
        <dbReference type="Pfam" id="PF04893"/>
    </source>
</evidence>
<dbReference type="RefSeq" id="XP_005819189.1">
    <property type="nucleotide sequence ID" value="XM_005819132.1"/>
</dbReference>
<keyword evidence="5 6" id="KW-0472">Membrane</keyword>
<evidence type="ECO:0000313" key="9">
    <source>
        <dbReference type="EnsemblProtists" id="EKX32209"/>
    </source>
</evidence>
<keyword evidence="4 6" id="KW-1133">Transmembrane helix</keyword>